<keyword evidence="3" id="KW-0547">Nucleotide-binding</keyword>
<keyword evidence="4" id="KW-0067">ATP-binding</keyword>
<dbReference type="InterPro" id="IPR032875">
    <property type="entry name" value="Succ_CoA_lig_flav_dom"/>
</dbReference>
<dbReference type="RefSeq" id="WP_188529979.1">
    <property type="nucleotide sequence ID" value="NZ_BMGI01000006.1"/>
</dbReference>
<dbReference type="InterPro" id="IPR016181">
    <property type="entry name" value="Acyl_CoA_acyltransferase"/>
</dbReference>
<dbReference type="PANTHER" id="PTHR43334:SF1">
    <property type="entry name" value="3-HYDROXYPROPIONATE--COA LIGASE [ADP-FORMING]"/>
    <property type="match status" value="1"/>
</dbReference>
<dbReference type="SUPFAM" id="SSF51735">
    <property type="entry name" value="NAD(P)-binding Rossmann-fold domains"/>
    <property type="match status" value="1"/>
</dbReference>
<dbReference type="Pfam" id="PF13549">
    <property type="entry name" value="ATP-grasp_5"/>
    <property type="match status" value="1"/>
</dbReference>
<evidence type="ECO:0000256" key="1">
    <source>
        <dbReference type="ARBA" id="ARBA00022532"/>
    </source>
</evidence>
<organism evidence="6 7">
    <name type="scientific">Sinisalibacter lacisalsi</name>
    <dbReference type="NCBI Taxonomy" id="1526570"/>
    <lineage>
        <taxon>Bacteria</taxon>
        <taxon>Pseudomonadati</taxon>
        <taxon>Pseudomonadota</taxon>
        <taxon>Alphaproteobacteria</taxon>
        <taxon>Rhodobacterales</taxon>
        <taxon>Roseobacteraceae</taxon>
        <taxon>Sinisalibacter</taxon>
    </lineage>
</organism>
<dbReference type="InterPro" id="IPR003781">
    <property type="entry name" value="CoA-bd"/>
</dbReference>
<dbReference type="Pfam" id="PF00583">
    <property type="entry name" value="Acetyltransf_1"/>
    <property type="match status" value="1"/>
</dbReference>
<dbReference type="InterPro" id="IPR043938">
    <property type="entry name" value="Ligase_CoA_dom"/>
</dbReference>
<dbReference type="InterPro" id="IPR016102">
    <property type="entry name" value="Succinyl-CoA_synth-like"/>
</dbReference>
<dbReference type="InterPro" id="IPR013815">
    <property type="entry name" value="ATP_grasp_subdomain_1"/>
</dbReference>
<evidence type="ECO:0000313" key="6">
    <source>
        <dbReference type="EMBL" id="GGD46814.1"/>
    </source>
</evidence>
<evidence type="ECO:0000313" key="7">
    <source>
        <dbReference type="Proteomes" id="UP000617355"/>
    </source>
</evidence>
<evidence type="ECO:0000256" key="2">
    <source>
        <dbReference type="ARBA" id="ARBA00022598"/>
    </source>
</evidence>
<dbReference type="Gene3D" id="3.40.50.261">
    <property type="entry name" value="Succinyl-CoA synthetase domains"/>
    <property type="match status" value="2"/>
</dbReference>
<dbReference type="EMBL" id="BMGI01000006">
    <property type="protein sequence ID" value="GGD46814.1"/>
    <property type="molecule type" value="Genomic_DNA"/>
</dbReference>
<keyword evidence="7" id="KW-1185">Reference proteome</keyword>
<keyword evidence="1" id="KW-0816">Tricarboxylic acid cycle</keyword>
<evidence type="ECO:0000256" key="4">
    <source>
        <dbReference type="ARBA" id="ARBA00022840"/>
    </source>
</evidence>
<feature type="domain" description="N-acetyltransferase" evidence="5">
    <location>
        <begin position="738"/>
        <end position="893"/>
    </location>
</feature>
<dbReference type="Pfam" id="PF13607">
    <property type="entry name" value="Succ_CoA_lig"/>
    <property type="match status" value="1"/>
</dbReference>
<dbReference type="InterPro" id="IPR000182">
    <property type="entry name" value="GNAT_dom"/>
</dbReference>
<evidence type="ECO:0000256" key="3">
    <source>
        <dbReference type="ARBA" id="ARBA00022741"/>
    </source>
</evidence>
<dbReference type="SMART" id="SM00881">
    <property type="entry name" value="CoA_binding"/>
    <property type="match status" value="1"/>
</dbReference>
<dbReference type="SUPFAM" id="SSF56059">
    <property type="entry name" value="Glutathione synthetase ATP-binding domain-like"/>
    <property type="match status" value="1"/>
</dbReference>
<dbReference type="PROSITE" id="PS51186">
    <property type="entry name" value="GNAT"/>
    <property type="match status" value="1"/>
</dbReference>
<dbReference type="SUPFAM" id="SSF52210">
    <property type="entry name" value="Succinyl-CoA synthetase domains"/>
    <property type="match status" value="2"/>
</dbReference>
<dbReference type="InterPro" id="IPR036291">
    <property type="entry name" value="NAD(P)-bd_dom_sf"/>
</dbReference>
<dbReference type="InterPro" id="IPR051538">
    <property type="entry name" value="Acyl-CoA_Synth/Transferase"/>
</dbReference>
<proteinExistence type="predicted"/>
<dbReference type="Gene3D" id="3.40.630.30">
    <property type="match status" value="1"/>
</dbReference>
<dbReference type="Pfam" id="PF19045">
    <property type="entry name" value="Ligase_CoA_2"/>
    <property type="match status" value="1"/>
</dbReference>
<accession>A0ABQ1QWE8</accession>
<gene>
    <name evidence="6" type="ORF">GCM10011358_33200</name>
</gene>
<name>A0ABQ1QWE8_9RHOB</name>
<dbReference type="PANTHER" id="PTHR43334">
    <property type="entry name" value="ACETATE--COA LIGASE [ADP-FORMING]"/>
    <property type="match status" value="1"/>
</dbReference>
<sequence>MDANPLAKMMNPRSVAVYGASESGKSVGSLVFANLRADGFAGPIYPINPKYKKVGGLTCYPSILDVGEEVDLAVIATPARTVPGIIRDLGEAGTKNAIILSAGFGEGGGDGADEEKELIAAAQRAGVRFMGPNCVGLVRPWNNMNATFLRAGTPKGRIALISQSGALNSAISDWAGPHHLGFSALVSLGNSTNIDFGDVMQFLATDPHTDAILLYVEGIRNAPSFLSAMKATTRLKPVIVLKSGRHASSSAAAATHTGALMGTDTVFDAALERTGAVRALSFGQLFAAAEILSSNKRAAGNRLAIVTNGGGAGVLAADRAGDTRVDLAKLSPKTIEALDKVLPRYWSHGNPVDVLGDAGAKEYGAAVKAVYDDPNVDGLLVLLTPQAMTEATAIARAVIDALPKKRTKPLLASFMGETSVAEARELLSSNGIPDFATPEPAVSAFSYLAQHHRNRRLALETPSPLSETHHPDLEGARMIVDAVLAEDRDMLSDVESKALMRAFHIPINLTVEADSEAETLVAAETVGFPVAVKINSPDISHKSDVGGVRINISDAAEVKRAFRAIVDSAKKARPNARIKGVTVEAMAKVTDGRELVIGASRDKVFGPTILFGAGGTMVEVLKDSAVALPPLNSVLADRLINRTRVSRLLDAFRDRAAVDREAVIDVLMRVSDLVCELPQVVELDINPLFAGPDGVLAVDARVRVARPPARDGRYDHVSIHPYPRHLVREDYLTDGTPLIIRPIRPEDAESEQTFVRELSDEAKMFRFMGSMNELSPEMLVQFTQIDYRREMAMVAMVQRGKSSQQVGVARYVINPDGRSCEFAIVVNDKVQHQGIGTRLMKALFGAARDHGMTVMEGTVLRNNAPMLKLMHELGFTQRMDPDDPELVLVERYL</sequence>
<dbReference type="Gene3D" id="3.30.1490.20">
    <property type="entry name" value="ATP-grasp fold, A domain"/>
    <property type="match status" value="1"/>
</dbReference>
<keyword evidence="2" id="KW-0436">Ligase</keyword>
<dbReference type="CDD" id="cd04301">
    <property type="entry name" value="NAT_SF"/>
    <property type="match status" value="1"/>
</dbReference>
<dbReference type="Pfam" id="PF13380">
    <property type="entry name" value="CoA_binding_2"/>
    <property type="match status" value="1"/>
</dbReference>
<comment type="caution">
    <text evidence="6">The sequence shown here is derived from an EMBL/GenBank/DDBJ whole genome shotgun (WGS) entry which is preliminary data.</text>
</comment>
<reference evidence="7" key="1">
    <citation type="journal article" date="2019" name="Int. J. Syst. Evol. Microbiol.">
        <title>The Global Catalogue of Microorganisms (GCM) 10K type strain sequencing project: providing services to taxonomists for standard genome sequencing and annotation.</title>
        <authorList>
            <consortium name="The Broad Institute Genomics Platform"/>
            <consortium name="The Broad Institute Genome Sequencing Center for Infectious Disease"/>
            <person name="Wu L."/>
            <person name="Ma J."/>
        </authorList>
    </citation>
    <scope>NUCLEOTIDE SEQUENCE [LARGE SCALE GENOMIC DNA]</scope>
    <source>
        <strain evidence="7">CGMCC 1.12922</strain>
    </source>
</reference>
<dbReference type="SUPFAM" id="SSF55729">
    <property type="entry name" value="Acyl-CoA N-acyltransferases (Nat)"/>
    <property type="match status" value="1"/>
</dbReference>
<dbReference type="Gene3D" id="3.40.50.720">
    <property type="entry name" value="NAD(P)-binding Rossmann-like Domain"/>
    <property type="match status" value="1"/>
</dbReference>
<dbReference type="Gene3D" id="3.30.470.20">
    <property type="entry name" value="ATP-grasp fold, B domain"/>
    <property type="match status" value="1"/>
</dbReference>
<dbReference type="Proteomes" id="UP000617355">
    <property type="component" value="Unassembled WGS sequence"/>
</dbReference>
<protein>
    <submittedName>
        <fullName evidence="6">GNAT family N-acetyltransferase</fullName>
    </submittedName>
</protein>
<evidence type="ECO:0000259" key="5">
    <source>
        <dbReference type="PROSITE" id="PS51186"/>
    </source>
</evidence>